<accession>A0ABD5ZWX7</accession>
<evidence type="ECO:0000313" key="3">
    <source>
        <dbReference type="Proteomes" id="UP001596434"/>
    </source>
</evidence>
<feature type="transmembrane region" description="Helical" evidence="1">
    <location>
        <begin position="197"/>
        <end position="218"/>
    </location>
</feature>
<sequence length="287" mass="31332">MPSRRAAGFSLAIGVVHATGLLLVADSLGYSIGPSQYSPAGLLWRYGGLVVVGTVPVWLAARFRLVTPVVALTLTTAYVLGMELTPPGPTFRDVAELERLAEPTGITVVENGLYIVRYMINASVWTVGFLFVGLVEYVIRHAWTRLPSVPESIPWLSTPAPRRRAIAIASSGGLLHAAVMVWYASRLGVTMSGGLEWLLYLFGAVGMWILAAIPLYFLVRHRLVAPATLLTMFVLIDVHAAFTASVEDPHALYFGGWFLYLGILLVVAGIEYGLRRLDVFRRFASET</sequence>
<feature type="transmembrane region" description="Helical" evidence="1">
    <location>
        <begin position="42"/>
        <end position="60"/>
    </location>
</feature>
<keyword evidence="1" id="KW-0472">Membrane</keyword>
<feature type="transmembrane region" description="Helical" evidence="1">
    <location>
        <begin position="223"/>
        <end position="242"/>
    </location>
</feature>
<feature type="transmembrane region" description="Helical" evidence="1">
    <location>
        <begin position="254"/>
        <end position="274"/>
    </location>
</feature>
<feature type="transmembrane region" description="Helical" evidence="1">
    <location>
        <begin position="65"/>
        <end position="82"/>
    </location>
</feature>
<dbReference type="RefSeq" id="WP_379703403.1">
    <property type="nucleotide sequence ID" value="NZ_JBHTAT010000001.1"/>
</dbReference>
<dbReference type="EMBL" id="JBHTAT010000001">
    <property type="protein sequence ID" value="MFC7255188.1"/>
    <property type="molecule type" value="Genomic_DNA"/>
</dbReference>
<keyword evidence="1" id="KW-1133">Transmembrane helix</keyword>
<keyword evidence="3" id="KW-1185">Reference proteome</keyword>
<gene>
    <name evidence="2" type="ORF">ACFQKE_07750</name>
</gene>
<evidence type="ECO:0000256" key="1">
    <source>
        <dbReference type="SAM" id="Phobius"/>
    </source>
</evidence>
<proteinExistence type="predicted"/>
<dbReference type="GeneID" id="96953534"/>
<feature type="transmembrane region" description="Helical" evidence="1">
    <location>
        <begin position="118"/>
        <end position="139"/>
    </location>
</feature>
<dbReference type="AlphaFoldDB" id="A0ABD5ZWX7"/>
<evidence type="ECO:0000313" key="2">
    <source>
        <dbReference type="EMBL" id="MFC7255188.1"/>
    </source>
</evidence>
<dbReference type="Proteomes" id="UP001596434">
    <property type="component" value="Unassembled WGS sequence"/>
</dbReference>
<organism evidence="2 3">
    <name type="scientific">Haloplanus litoreus</name>
    <dbReference type="NCBI Taxonomy" id="767515"/>
    <lineage>
        <taxon>Archaea</taxon>
        <taxon>Methanobacteriati</taxon>
        <taxon>Methanobacteriota</taxon>
        <taxon>Stenosarchaea group</taxon>
        <taxon>Halobacteria</taxon>
        <taxon>Halobacteriales</taxon>
        <taxon>Haloferacaceae</taxon>
        <taxon>Haloplanus</taxon>
    </lineage>
</organism>
<reference evidence="2 3" key="1">
    <citation type="journal article" date="2019" name="Int. J. Syst. Evol. Microbiol.">
        <title>The Global Catalogue of Microorganisms (GCM) 10K type strain sequencing project: providing services to taxonomists for standard genome sequencing and annotation.</title>
        <authorList>
            <consortium name="The Broad Institute Genomics Platform"/>
            <consortium name="The Broad Institute Genome Sequencing Center for Infectious Disease"/>
            <person name="Wu L."/>
            <person name="Ma J."/>
        </authorList>
    </citation>
    <scope>NUCLEOTIDE SEQUENCE [LARGE SCALE GENOMIC DNA]</scope>
    <source>
        <strain evidence="2 3">GX21</strain>
    </source>
</reference>
<comment type="caution">
    <text evidence="2">The sequence shown here is derived from an EMBL/GenBank/DDBJ whole genome shotgun (WGS) entry which is preliminary data.</text>
</comment>
<name>A0ABD5ZWX7_9EURY</name>
<protein>
    <submittedName>
        <fullName evidence="2">Uncharacterized protein</fullName>
    </submittedName>
</protein>
<feature type="transmembrane region" description="Helical" evidence="1">
    <location>
        <begin position="165"/>
        <end position="185"/>
    </location>
</feature>
<keyword evidence="1" id="KW-0812">Transmembrane</keyword>